<gene>
    <name evidence="2" type="ORF">EBH_0019640</name>
</gene>
<dbReference type="EMBL" id="HG711055">
    <property type="protein sequence ID" value="CDJ48244.1"/>
    <property type="molecule type" value="Genomic_DNA"/>
</dbReference>
<feature type="compositionally biased region" description="Basic and acidic residues" evidence="1">
    <location>
        <begin position="36"/>
        <end position="45"/>
    </location>
</feature>
<keyword evidence="3" id="KW-1185">Reference proteome</keyword>
<dbReference type="Proteomes" id="UP000030750">
    <property type="component" value="Unassembled WGS sequence"/>
</dbReference>
<proteinExistence type="predicted"/>
<dbReference type="AlphaFoldDB" id="U6LI64"/>
<dbReference type="OrthoDB" id="345629at2759"/>
<feature type="compositionally biased region" description="Basic and acidic residues" evidence="1">
    <location>
        <begin position="60"/>
        <end position="73"/>
    </location>
</feature>
<evidence type="ECO:0000313" key="2">
    <source>
        <dbReference type="EMBL" id="CDJ48244.1"/>
    </source>
</evidence>
<reference evidence="2" key="2">
    <citation type="submission" date="2013-10" db="EMBL/GenBank/DDBJ databases">
        <authorList>
            <person name="Aslett M."/>
        </authorList>
    </citation>
    <scope>NUCLEOTIDE SEQUENCE [LARGE SCALE GENOMIC DNA]</scope>
    <source>
        <strain evidence="2">Houghton</strain>
    </source>
</reference>
<protein>
    <submittedName>
        <fullName evidence="2">Uncharacterized protein</fullName>
    </submittedName>
</protein>
<evidence type="ECO:0000256" key="1">
    <source>
        <dbReference type="SAM" id="MobiDB-lite"/>
    </source>
</evidence>
<name>U6LI64_9EIME</name>
<sequence length="127" mass="14137">MDMQLRNGKVVQPPLEPSAGMQNIVVFSKETAGHPIESKRTEPGRDTSQPTSGVGRPTPRNRDRDAGGRKDLEMNQAWMEPGVAELFRRFAAQMALGLGHAPQTAIRYEDGKNMENFLDLVEIDFVE</sequence>
<organism evidence="2 3">
    <name type="scientific">Eimeria brunetti</name>
    <dbReference type="NCBI Taxonomy" id="51314"/>
    <lineage>
        <taxon>Eukaryota</taxon>
        <taxon>Sar</taxon>
        <taxon>Alveolata</taxon>
        <taxon>Apicomplexa</taxon>
        <taxon>Conoidasida</taxon>
        <taxon>Coccidia</taxon>
        <taxon>Eucoccidiorida</taxon>
        <taxon>Eimeriorina</taxon>
        <taxon>Eimeriidae</taxon>
        <taxon>Eimeria</taxon>
    </lineage>
</organism>
<feature type="region of interest" description="Disordered" evidence="1">
    <location>
        <begin position="1"/>
        <end position="74"/>
    </location>
</feature>
<evidence type="ECO:0000313" key="3">
    <source>
        <dbReference type="Proteomes" id="UP000030750"/>
    </source>
</evidence>
<reference evidence="2" key="1">
    <citation type="submission" date="2013-10" db="EMBL/GenBank/DDBJ databases">
        <title>Genomic analysis of the causative agents of coccidiosis in chickens.</title>
        <authorList>
            <person name="Reid A.J."/>
            <person name="Blake D."/>
            <person name="Billington K."/>
            <person name="Browne H."/>
            <person name="Dunn M."/>
            <person name="Hung S."/>
            <person name="Kawahara F."/>
            <person name="Miranda-Saavedra D."/>
            <person name="Mourier T."/>
            <person name="Nagra H."/>
            <person name="Otto T.D."/>
            <person name="Rawlings N."/>
            <person name="Sanchez A."/>
            <person name="Sanders M."/>
            <person name="Subramaniam C."/>
            <person name="Tay Y."/>
            <person name="Dear P."/>
            <person name="Doerig C."/>
            <person name="Gruber A."/>
            <person name="Parkinson J."/>
            <person name="Shirley M."/>
            <person name="Wan K.L."/>
            <person name="Berriman M."/>
            <person name="Tomley F."/>
            <person name="Pain A."/>
        </authorList>
    </citation>
    <scope>NUCLEOTIDE SEQUENCE [LARGE SCALE GENOMIC DNA]</scope>
    <source>
        <strain evidence="2">Houghton</strain>
    </source>
</reference>
<accession>U6LI64</accession>
<dbReference type="VEuPathDB" id="ToxoDB:EBH_0019640"/>